<name>A0AAN1NUF3_9GAMM</name>
<proteinExistence type="inferred from homology"/>
<evidence type="ECO:0000256" key="4">
    <source>
        <dbReference type="ARBA" id="ARBA00022519"/>
    </source>
</evidence>
<evidence type="ECO:0000259" key="9">
    <source>
        <dbReference type="PROSITE" id="PS50893"/>
    </source>
</evidence>
<evidence type="ECO:0000256" key="3">
    <source>
        <dbReference type="ARBA" id="ARBA00022475"/>
    </source>
</evidence>
<comment type="similarity">
    <text evidence="1">Belongs to the ABC transporter superfamily. Drug exporter-2 (TC 3.A.1.117) family.</text>
</comment>
<evidence type="ECO:0000256" key="8">
    <source>
        <dbReference type="ARBA" id="ARBA00023136"/>
    </source>
</evidence>
<evidence type="ECO:0000256" key="1">
    <source>
        <dbReference type="ARBA" id="ARBA00006526"/>
    </source>
</evidence>
<protein>
    <submittedName>
        <fullName evidence="10">Iron ABC transporter ATP-binding protein FetA</fullName>
    </submittedName>
</protein>
<feature type="domain" description="ABC transporter" evidence="9">
    <location>
        <begin position="8"/>
        <end position="221"/>
    </location>
</feature>
<dbReference type="PANTHER" id="PTHR43423">
    <property type="entry name" value="ABC TRANSPORTER I FAMILY MEMBER 17"/>
    <property type="match status" value="1"/>
</dbReference>
<dbReference type="PROSITE" id="PS50893">
    <property type="entry name" value="ABC_TRANSPORTER_2"/>
    <property type="match status" value="1"/>
</dbReference>
<keyword evidence="8" id="KW-0472">Membrane</keyword>
<reference evidence="10 11" key="1">
    <citation type="journal article" date="2018" name="Int J Genomics">
        <title>Comparative Genomics Analysis of Plasmid pPV989-94 from a Clinical Isolate of Pantoea vagans PV989.</title>
        <authorList>
            <person name="Xu L."/>
            <person name="Yin M."/>
            <person name="Zhu T."/>
            <person name="Lu J."/>
            <person name="Bao Q."/>
        </authorList>
    </citation>
    <scope>NUCLEOTIDE SEQUENCE [LARGE SCALE GENOMIC DNA]</scope>
    <source>
        <strain evidence="10 11">PV989</strain>
    </source>
</reference>
<evidence type="ECO:0000256" key="6">
    <source>
        <dbReference type="ARBA" id="ARBA00022840"/>
    </source>
</evidence>
<evidence type="ECO:0000313" key="10">
    <source>
        <dbReference type="EMBL" id="AVV39539.1"/>
    </source>
</evidence>
<keyword evidence="7" id="KW-1278">Translocase</keyword>
<keyword evidence="2" id="KW-0813">Transport</keyword>
<dbReference type="SUPFAM" id="SSF52540">
    <property type="entry name" value="P-loop containing nucleoside triphosphate hydrolases"/>
    <property type="match status" value="1"/>
</dbReference>
<dbReference type="NCBIfam" id="NF007601">
    <property type="entry name" value="PRK10247.1"/>
    <property type="match status" value="1"/>
</dbReference>
<dbReference type="PANTHER" id="PTHR43423:SF12">
    <property type="entry name" value="IRON EXPORT ATP-BINDING PROTEIN FETA-RELATED"/>
    <property type="match status" value="1"/>
</dbReference>
<evidence type="ECO:0000256" key="7">
    <source>
        <dbReference type="ARBA" id="ARBA00022967"/>
    </source>
</evidence>
<gene>
    <name evidence="10" type="ORF">C9381_20105</name>
</gene>
<dbReference type="GO" id="GO:0005524">
    <property type="term" value="F:ATP binding"/>
    <property type="evidence" value="ECO:0007669"/>
    <property type="project" value="UniProtKB-KW"/>
</dbReference>
<dbReference type="Proteomes" id="UP000241538">
    <property type="component" value="Plasmid pPV989-508"/>
</dbReference>
<dbReference type="Pfam" id="PF00005">
    <property type="entry name" value="ABC_tran"/>
    <property type="match status" value="1"/>
</dbReference>
<dbReference type="RefSeq" id="WP_107320306.1">
    <property type="nucleotide sequence ID" value="NZ_CP028350.1"/>
</dbReference>
<keyword evidence="6 10" id="KW-0067">ATP-binding</keyword>
<dbReference type="SMART" id="SM00382">
    <property type="entry name" value="AAA"/>
    <property type="match status" value="1"/>
</dbReference>
<evidence type="ECO:0000256" key="5">
    <source>
        <dbReference type="ARBA" id="ARBA00022741"/>
    </source>
</evidence>
<evidence type="ECO:0000313" key="11">
    <source>
        <dbReference type="Proteomes" id="UP000241538"/>
    </source>
</evidence>
<dbReference type="EMBL" id="CP028350">
    <property type="protein sequence ID" value="AVV39539.1"/>
    <property type="molecule type" value="Genomic_DNA"/>
</dbReference>
<keyword evidence="10" id="KW-0614">Plasmid</keyword>
<dbReference type="PROSITE" id="PS00211">
    <property type="entry name" value="ABC_TRANSPORTER_1"/>
    <property type="match status" value="1"/>
</dbReference>
<dbReference type="AlphaFoldDB" id="A0AAN1NUF3"/>
<keyword evidence="3" id="KW-1003">Cell membrane</keyword>
<geneLocation type="plasmid" evidence="11">
    <name>ppv989-508</name>
</geneLocation>
<evidence type="ECO:0000256" key="2">
    <source>
        <dbReference type="ARBA" id="ARBA00022448"/>
    </source>
</evidence>
<keyword evidence="4" id="KW-0997">Cell inner membrane</keyword>
<keyword evidence="5" id="KW-0547">Nucleotide-binding</keyword>
<organism evidence="10 11">
    <name type="scientific">Pantoea vagans</name>
    <dbReference type="NCBI Taxonomy" id="470934"/>
    <lineage>
        <taxon>Bacteria</taxon>
        <taxon>Pseudomonadati</taxon>
        <taxon>Pseudomonadota</taxon>
        <taxon>Gammaproteobacteria</taxon>
        <taxon>Enterobacterales</taxon>
        <taxon>Erwiniaceae</taxon>
        <taxon>Pantoea</taxon>
    </lineage>
</organism>
<dbReference type="InterPro" id="IPR017871">
    <property type="entry name" value="ABC_transporter-like_CS"/>
</dbReference>
<dbReference type="InterPro" id="IPR003593">
    <property type="entry name" value="AAA+_ATPase"/>
</dbReference>
<dbReference type="GO" id="GO:0016887">
    <property type="term" value="F:ATP hydrolysis activity"/>
    <property type="evidence" value="ECO:0007669"/>
    <property type="project" value="InterPro"/>
</dbReference>
<accession>A0AAN1NUF3</accession>
<dbReference type="InterPro" id="IPR003439">
    <property type="entry name" value="ABC_transporter-like_ATP-bd"/>
</dbReference>
<sequence>MDRALPLLDAQDITFSVGDRQLLRPITLQLNKGEYVLLTGPSGSGKSTLLKMLASLITPTSGQIFFRNSDITTLKAETYRQQVSYCFQTPQLFGQTVYDNLALPWQIRRQKPQRDKLVAALESVNLSPDMLDKPVEQLSGGEKQRVGLLRNLQFMPDVLLLDEVTSALDEENRLAVLSLINRIAAEEKVAVVRISHDVSDIQQAGYVLRLEPPEKENARESA</sequence>
<dbReference type="Gene3D" id="3.40.50.300">
    <property type="entry name" value="P-loop containing nucleotide triphosphate hydrolases"/>
    <property type="match status" value="1"/>
</dbReference>
<dbReference type="InterPro" id="IPR027417">
    <property type="entry name" value="P-loop_NTPase"/>
</dbReference>